<keyword evidence="3" id="KW-1185">Reference proteome</keyword>
<dbReference type="AlphaFoldDB" id="A0A8J2JUA0"/>
<feature type="non-terminal residue" evidence="2">
    <location>
        <position position="1"/>
    </location>
</feature>
<evidence type="ECO:0000313" key="2">
    <source>
        <dbReference type="EMBL" id="CAG7724013.1"/>
    </source>
</evidence>
<sequence length="67" mass="7531">MQEFTIIQYSLVYPENCRIAKNNKDSLSYGQLSPGGLILNGTGTILTSLCNFYSASLRISFHRKSIR</sequence>
<accession>A0A8J2JUA0</accession>
<name>A0A8J2JUA0_9HEXA</name>
<keyword evidence="1" id="KW-0812">Transmembrane</keyword>
<feature type="transmembrane region" description="Helical" evidence="1">
    <location>
        <begin position="37"/>
        <end position="57"/>
    </location>
</feature>
<dbReference type="Proteomes" id="UP000708208">
    <property type="component" value="Unassembled WGS sequence"/>
</dbReference>
<protein>
    <submittedName>
        <fullName evidence="2">Uncharacterized protein</fullName>
    </submittedName>
</protein>
<keyword evidence="1" id="KW-1133">Transmembrane helix</keyword>
<evidence type="ECO:0000313" key="3">
    <source>
        <dbReference type="Proteomes" id="UP000708208"/>
    </source>
</evidence>
<organism evidence="2 3">
    <name type="scientific">Allacma fusca</name>
    <dbReference type="NCBI Taxonomy" id="39272"/>
    <lineage>
        <taxon>Eukaryota</taxon>
        <taxon>Metazoa</taxon>
        <taxon>Ecdysozoa</taxon>
        <taxon>Arthropoda</taxon>
        <taxon>Hexapoda</taxon>
        <taxon>Collembola</taxon>
        <taxon>Symphypleona</taxon>
        <taxon>Sminthuridae</taxon>
        <taxon>Allacma</taxon>
    </lineage>
</organism>
<keyword evidence="1" id="KW-0472">Membrane</keyword>
<proteinExistence type="predicted"/>
<dbReference type="EMBL" id="CAJVCH010104721">
    <property type="protein sequence ID" value="CAG7724013.1"/>
    <property type="molecule type" value="Genomic_DNA"/>
</dbReference>
<gene>
    <name evidence="2" type="ORF">AFUS01_LOCUS13060</name>
</gene>
<evidence type="ECO:0000256" key="1">
    <source>
        <dbReference type="SAM" id="Phobius"/>
    </source>
</evidence>
<comment type="caution">
    <text evidence="2">The sequence shown here is derived from an EMBL/GenBank/DDBJ whole genome shotgun (WGS) entry which is preliminary data.</text>
</comment>
<reference evidence="2" key="1">
    <citation type="submission" date="2021-06" db="EMBL/GenBank/DDBJ databases">
        <authorList>
            <person name="Hodson N. C."/>
            <person name="Mongue J. A."/>
            <person name="Jaron S. K."/>
        </authorList>
    </citation>
    <scope>NUCLEOTIDE SEQUENCE</scope>
</reference>